<dbReference type="FunFam" id="3.90.1150.10:FF:000166">
    <property type="entry name" value="Kynurenine/alpha-aminoadipate aminotransferase, mitochondrial"/>
    <property type="match status" value="1"/>
</dbReference>
<keyword evidence="4" id="KW-0808">Transferase</keyword>
<dbReference type="InterPro" id="IPR004839">
    <property type="entry name" value="Aminotransferase_I/II_large"/>
</dbReference>
<dbReference type="OrthoDB" id="691673at2759"/>
<evidence type="ECO:0000259" key="6">
    <source>
        <dbReference type="Pfam" id="PF00155"/>
    </source>
</evidence>
<evidence type="ECO:0000256" key="1">
    <source>
        <dbReference type="ARBA" id="ARBA00001933"/>
    </source>
</evidence>
<evidence type="ECO:0000256" key="3">
    <source>
        <dbReference type="ARBA" id="ARBA00022576"/>
    </source>
</evidence>
<dbReference type="Gene3D" id="3.40.640.10">
    <property type="entry name" value="Type I PLP-dependent aspartate aminotransferase-like (Major domain)"/>
    <property type="match status" value="1"/>
</dbReference>
<comment type="caution">
    <text evidence="7">The sequence shown here is derived from an EMBL/GenBank/DDBJ whole genome shotgun (WGS) entry which is preliminary data.</text>
</comment>
<keyword evidence="8" id="KW-1185">Reference proteome</keyword>
<dbReference type="InterPro" id="IPR015421">
    <property type="entry name" value="PyrdxlP-dep_Trfase_major"/>
</dbReference>
<dbReference type="GO" id="GO:0008483">
    <property type="term" value="F:transaminase activity"/>
    <property type="evidence" value="ECO:0007669"/>
    <property type="project" value="UniProtKB-KW"/>
</dbReference>
<dbReference type="GO" id="GO:0030170">
    <property type="term" value="F:pyridoxal phosphate binding"/>
    <property type="evidence" value="ECO:0007669"/>
    <property type="project" value="InterPro"/>
</dbReference>
<name>A0A9P7FT16_9AGAR</name>
<keyword evidence="5" id="KW-0663">Pyridoxal phosphate</keyword>
<keyword evidence="3" id="KW-0032">Aminotransferase</keyword>
<dbReference type="PANTHER" id="PTHR42790">
    <property type="entry name" value="AMINOTRANSFERASE"/>
    <property type="match status" value="1"/>
</dbReference>
<dbReference type="Gene3D" id="3.90.1150.10">
    <property type="entry name" value="Aspartate Aminotransferase, domain 1"/>
    <property type="match status" value="1"/>
</dbReference>
<evidence type="ECO:0000256" key="4">
    <source>
        <dbReference type="ARBA" id="ARBA00022679"/>
    </source>
</evidence>
<comment type="similarity">
    <text evidence="2">Belongs to the class-I pyridoxal-phosphate-dependent aminotransferase family.</text>
</comment>
<dbReference type="Pfam" id="PF00155">
    <property type="entry name" value="Aminotran_1_2"/>
    <property type="match status" value="1"/>
</dbReference>
<reference evidence="7" key="2">
    <citation type="submission" date="2021-10" db="EMBL/GenBank/DDBJ databases">
        <title>Phylogenomics reveals ancestral predisposition of the termite-cultivated fungus Termitomyces towards a domesticated lifestyle.</title>
        <authorList>
            <person name="Auxier B."/>
            <person name="Grum-Grzhimaylo A."/>
            <person name="Cardenas M.E."/>
            <person name="Lodge J.D."/>
            <person name="Laessoe T."/>
            <person name="Pedersen O."/>
            <person name="Smith M.E."/>
            <person name="Kuyper T.W."/>
            <person name="Franco-Molano E.A."/>
            <person name="Baroni T.J."/>
            <person name="Aanen D.K."/>
        </authorList>
    </citation>
    <scope>NUCLEOTIDE SEQUENCE</scope>
    <source>
        <strain evidence="7">D49</strain>
    </source>
</reference>
<dbReference type="GO" id="GO:1901605">
    <property type="term" value="P:alpha-amino acid metabolic process"/>
    <property type="evidence" value="ECO:0007669"/>
    <property type="project" value="TreeGrafter"/>
</dbReference>
<feature type="domain" description="Aminotransferase class I/classII large" evidence="6">
    <location>
        <begin position="3"/>
        <end position="222"/>
    </location>
</feature>
<dbReference type="PANTHER" id="PTHR42790:SF19">
    <property type="entry name" value="KYNURENINE_ALPHA-AMINOADIPATE AMINOTRANSFERASE, MITOCHONDRIAL"/>
    <property type="match status" value="1"/>
</dbReference>
<dbReference type="InterPro" id="IPR050859">
    <property type="entry name" value="Class-I_PLP-dep_aminotransf"/>
</dbReference>
<evidence type="ECO:0000256" key="2">
    <source>
        <dbReference type="ARBA" id="ARBA00007441"/>
    </source>
</evidence>
<dbReference type="SUPFAM" id="SSF53383">
    <property type="entry name" value="PLP-dependent transferases"/>
    <property type="match status" value="1"/>
</dbReference>
<dbReference type="InterPro" id="IPR015424">
    <property type="entry name" value="PyrdxlP-dep_Trfase"/>
</dbReference>
<dbReference type="InterPro" id="IPR015422">
    <property type="entry name" value="PyrdxlP-dep_Trfase_small"/>
</dbReference>
<organism evidence="7 8">
    <name type="scientific">Sphagnurus paluster</name>
    <dbReference type="NCBI Taxonomy" id="117069"/>
    <lineage>
        <taxon>Eukaryota</taxon>
        <taxon>Fungi</taxon>
        <taxon>Dikarya</taxon>
        <taxon>Basidiomycota</taxon>
        <taxon>Agaricomycotina</taxon>
        <taxon>Agaricomycetes</taxon>
        <taxon>Agaricomycetidae</taxon>
        <taxon>Agaricales</taxon>
        <taxon>Tricholomatineae</taxon>
        <taxon>Lyophyllaceae</taxon>
        <taxon>Sphagnurus</taxon>
    </lineage>
</organism>
<comment type="cofactor">
    <cofactor evidence="1">
        <name>pyridoxal 5'-phosphate</name>
        <dbReference type="ChEBI" id="CHEBI:597326"/>
    </cofactor>
</comment>
<dbReference type="AlphaFoldDB" id="A0A9P7FT16"/>
<accession>A0A9P7FT16</accession>
<dbReference type="CDD" id="cd00609">
    <property type="entry name" value="AAT_like"/>
    <property type="match status" value="1"/>
</dbReference>
<gene>
    <name evidence="7" type="ORF">H0H81_010323</name>
</gene>
<proteinExistence type="inferred from homology"/>
<evidence type="ECO:0000313" key="7">
    <source>
        <dbReference type="EMBL" id="KAG5635718.1"/>
    </source>
</evidence>
<evidence type="ECO:0000256" key="5">
    <source>
        <dbReference type="ARBA" id="ARBA00022898"/>
    </source>
</evidence>
<dbReference type="Proteomes" id="UP000717328">
    <property type="component" value="Unassembled WGS sequence"/>
</dbReference>
<evidence type="ECO:0000313" key="8">
    <source>
        <dbReference type="Proteomes" id="UP000717328"/>
    </source>
</evidence>
<protein>
    <recommendedName>
        <fullName evidence="6">Aminotransferase class I/classII large domain-containing protein</fullName>
    </recommendedName>
</protein>
<dbReference type="EMBL" id="JABCKI010006035">
    <property type="protein sequence ID" value="KAG5635718.1"/>
    <property type="molecule type" value="Genomic_DNA"/>
</dbReference>
<sequence length="232" mass="26246">MTATLERRKEVLSLTREYDFIILEDDPYYYLYYGEAPRYPSYFSLELEEPEVGRVLRFDSLSKILSAGIRIGFATGPKVLLQAIDGHTATSNLQTSSLTQAIVWKLLDAWGYDGFEKHTENVSAFYRSKRDVFERAMKKHLSGLAEWTPPEAGMFFWFKLLLGDDPTVEGDSQAVIREKAVERGVLALPGTVFLPNGRKTAYVRASFSLLDENEVDEAMNRLGKVVQDARAA</sequence>
<reference evidence="7" key="1">
    <citation type="submission" date="2021-02" db="EMBL/GenBank/DDBJ databases">
        <authorList>
            <person name="Nieuwenhuis M."/>
            <person name="Van De Peppel L.J.J."/>
        </authorList>
    </citation>
    <scope>NUCLEOTIDE SEQUENCE</scope>
    <source>
        <strain evidence="7">D49</strain>
    </source>
</reference>